<name>A0A6M0II69_9BACT</name>
<comment type="caution">
    <text evidence="1">The sequence shown here is derived from an EMBL/GenBank/DDBJ whole genome shotgun (WGS) entry which is preliminary data.</text>
</comment>
<proteinExistence type="predicted"/>
<protein>
    <submittedName>
        <fullName evidence="1">Uncharacterized protein</fullName>
    </submittedName>
</protein>
<sequence>MESGIDYMVYTGDDFDILSKSIPENSFEKIYTYSLEEVLNDMGRQSSDISDNNMWETIAKAPNETDSSLSKAFKIEVSFDPLRGEMEVRYHLPL</sequence>
<accession>A0A6M0II69</accession>
<gene>
    <name evidence="1" type="ORF">GK091_13695</name>
</gene>
<dbReference type="EMBL" id="JAAGNZ010000001">
    <property type="protein sequence ID" value="NEU67939.1"/>
    <property type="molecule type" value="Genomic_DNA"/>
</dbReference>
<keyword evidence="2" id="KW-1185">Reference proteome</keyword>
<evidence type="ECO:0000313" key="1">
    <source>
        <dbReference type="EMBL" id="NEU67939.1"/>
    </source>
</evidence>
<dbReference type="AlphaFoldDB" id="A0A6M0II69"/>
<dbReference type="RefSeq" id="WP_164038911.1">
    <property type="nucleotide sequence ID" value="NZ_JAAGNZ010000001.1"/>
</dbReference>
<dbReference type="Proteomes" id="UP000477386">
    <property type="component" value="Unassembled WGS sequence"/>
</dbReference>
<organism evidence="1 2">
    <name type="scientific">Spirosoma agri</name>
    <dbReference type="NCBI Taxonomy" id="1987381"/>
    <lineage>
        <taxon>Bacteria</taxon>
        <taxon>Pseudomonadati</taxon>
        <taxon>Bacteroidota</taxon>
        <taxon>Cytophagia</taxon>
        <taxon>Cytophagales</taxon>
        <taxon>Cytophagaceae</taxon>
        <taxon>Spirosoma</taxon>
    </lineage>
</organism>
<reference evidence="1 2" key="1">
    <citation type="submission" date="2020-02" db="EMBL/GenBank/DDBJ databases">
        <title>Draft genome sequence of two Spirosoma agri KCTC 52727 and Spirosoma terrae KCTC 52035.</title>
        <authorList>
            <person name="Rojas J."/>
            <person name="Ambika Manirajan B."/>
            <person name="Ratering S."/>
            <person name="Suarez C."/>
            <person name="Schnell S."/>
        </authorList>
    </citation>
    <scope>NUCLEOTIDE SEQUENCE [LARGE SCALE GENOMIC DNA]</scope>
    <source>
        <strain evidence="1 2">KCTC 52727</strain>
    </source>
</reference>
<evidence type="ECO:0000313" key="2">
    <source>
        <dbReference type="Proteomes" id="UP000477386"/>
    </source>
</evidence>